<evidence type="ECO:0000313" key="3">
    <source>
        <dbReference type="EMBL" id="MEQ2471490.1"/>
    </source>
</evidence>
<keyword evidence="1" id="KW-0677">Repeat</keyword>
<accession>A0ABV1FDM2</accession>
<dbReference type="SUPFAM" id="SSF63520">
    <property type="entry name" value="PTS-regulatory domain, PRD"/>
    <property type="match status" value="2"/>
</dbReference>
<evidence type="ECO:0000259" key="2">
    <source>
        <dbReference type="PROSITE" id="PS51372"/>
    </source>
</evidence>
<feature type="domain" description="PRD" evidence="2">
    <location>
        <begin position="69"/>
        <end position="174"/>
    </location>
</feature>
<dbReference type="Gene3D" id="1.10.1790.10">
    <property type="entry name" value="PRD domain"/>
    <property type="match status" value="2"/>
</dbReference>
<proteinExistence type="predicted"/>
<dbReference type="Proteomes" id="UP001438008">
    <property type="component" value="Unassembled WGS sequence"/>
</dbReference>
<dbReference type="SUPFAM" id="SSF50151">
    <property type="entry name" value="SacY-like RNA-binding domain"/>
    <property type="match status" value="1"/>
</dbReference>
<evidence type="ECO:0000256" key="1">
    <source>
        <dbReference type="ARBA" id="ARBA00022737"/>
    </source>
</evidence>
<dbReference type="RefSeq" id="WP_349163729.1">
    <property type="nucleotide sequence ID" value="NZ_JBBMFE010000002.1"/>
</dbReference>
<dbReference type="Pfam" id="PF00874">
    <property type="entry name" value="PRD"/>
    <property type="match status" value="2"/>
</dbReference>
<dbReference type="Gene3D" id="2.30.24.10">
    <property type="entry name" value="CAT RNA-binding domain"/>
    <property type="match status" value="1"/>
</dbReference>
<keyword evidence="4" id="KW-1185">Reference proteome</keyword>
<feature type="domain" description="PRD" evidence="2">
    <location>
        <begin position="175"/>
        <end position="284"/>
    </location>
</feature>
<dbReference type="PANTHER" id="PTHR30185:SF15">
    <property type="entry name" value="CRYPTIC BETA-GLUCOSIDE BGL OPERON ANTITERMINATOR"/>
    <property type="match status" value="1"/>
</dbReference>
<dbReference type="InterPro" id="IPR004341">
    <property type="entry name" value="CAT_RNA-bd_dom"/>
</dbReference>
<comment type="caution">
    <text evidence="3">The sequence shown here is derived from an EMBL/GenBank/DDBJ whole genome shotgun (WGS) entry which is preliminary data.</text>
</comment>
<dbReference type="InterPro" id="IPR036650">
    <property type="entry name" value="CAT_RNA-bd_dom_sf"/>
</dbReference>
<name>A0ABV1FDM2_9FIRM</name>
<dbReference type="PROSITE" id="PS51372">
    <property type="entry name" value="PRD_2"/>
    <property type="match status" value="2"/>
</dbReference>
<gene>
    <name evidence="3" type="ORF">WMO29_03135</name>
</gene>
<evidence type="ECO:0000313" key="4">
    <source>
        <dbReference type="Proteomes" id="UP001438008"/>
    </source>
</evidence>
<reference evidence="3 4" key="1">
    <citation type="submission" date="2024-03" db="EMBL/GenBank/DDBJ databases">
        <title>Human intestinal bacterial collection.</title>
        <authorList>
            <person name="Pauvert C."/>
            <person name="Hitch T.C.A."/>
            <person name="Clavel T."/>
        </authorList>
    </citation>
    <scope>NUCLEOTIDE SEQUENCE [LARGE SCALE GENOMIC DNA]</scope>
    <source>
        <strain evidence="3 4">CLA-AA-H132</strain>
    </source>
</reference>
<dbReference type="EMBL" id="JBBMFE010000002">
    <property type="protein sequence ID" value="MEQ2471490.1"/>
    <property type="molecule type" value="Genomic_DNA"/>
</dbReference>
<dbReference type="PANTHER" id="PTHR30185">
    <property type="entry name" value="CRYPTIC BETA-GLUCOSIDE BGL OPERON ANTITERMINATOR"/>
    <property type="match status" value="1"/>
</dbReference>
<sequence>MEGNYRILKILNNNAIVSRDADGQEVIIVGTGIGFHTRIGNEISPEKVSKQYILQGRENYRRFEALLKEIPFDCIEISEKIIEKAKQELKRDLNSNLIIALADHINFAVSQLKAGNRNPNLMLDEIQRFYREEFQVGLEAVEMINRHYNITLPRGEAASIAFHLINAESGGDAGETTSVIKGTEKILQIIQTTLNLKMREDTLSYSRLVTHTKYFVKRVLAKPDNTESDIMGVIRIDEEDGQYIQISGCLDKIGAYLKETFDYDISEDERFYMLIHIMRIMQTE</sequence>
<protein>
    <submittedName>
        <fullName evidence="3">PRD domain-containing protein</fullName>
    </submittedName>
</protein>
<dbReference type="Pfam" id="PF03123">
    <property type="entry name" value="CAT_RBD"/>
    <property type="match status" value="1"/>
</dbReference>
<dbReference type="InterPro" id="IPR011608">
    <property type="entry name" value="PRD"/>
</dbReference>
<dbReference type="InterPro" id="IPR036634">
    <property type="entry name" value="PRD_sf"/>
</dbReference>
<dbReference type="InterPro" id="IPR050661">
    <property type="entry name" value="BglG_antiterminators"/>
</dbReference>
<dbReference type="SMART" id="SM01061">
    <property type="entry name" value="CAT_RBD"/>
    <property type="match status" value="1"/>
</dbReference>
<organism evidence="3 4">
    <name type="scientific">Laedolimicola intestinihominis</name>
    <dbReference type="NCBI Taxonomy" id="3133166"/>
    <lineage>
        <taxon>Bacteria</taxon>
        <taxon>Bacillati</taxon>
        <taxon>Bacillota</taxon>
        <taxon>Clostridia</taxon>
        <taxon>Lachnospirales</taxon>
        <taxon>Lachnospiraceae</taxon>
        <taxon>Laedolimicola</taxon>
    </lineage>
</organism>